<organism evidence="4">
    <name type="scientific">Haptolina brevifila</name>
    <dbReference type="NCBI Taxonomy" id="156173"/>
    <lineage>
        <taxon>Eukaryota</taxon>
        <taxon>Haptista</taxon>
        <taxon>Haptophyta</taxon>
        <taxon>Prymnesiophyceae</taxon>
        <taxon>Prymnesiales</taxon>
        <taxon>Prymnesiaceae</taxon>
        <taxon>Haptolina</taxon>
    </lineage>
</organism>
<sequence length="374" mass="39761">MRLIMLLLLGASCSSAMMVMRRAAPTRMMAIEVSPASQLSQLAGMTTLSIDTGDLDIIEEWGKTGLITDATTNPLFVSQAGLSGDARYVAFVNAAIAYAKANAEGPDDVLELSMDRLAVELGLEIVKLVPGYVSTEVDIRASFDTAESLRRARRIIAMYEAAGVPRSRVLIKLAGTWEGIQAARELEKEGITCNITLIFGFIQAVAAAQAGARLISPFPGRIKDWHGTNGGEATYEPSADPGVVEVGRMYKYYKKFGHEGTICMPASWRPSRGTSDPAFAVDEIIALAGVDRMTMPPPLLTILAGSEATLPRMLEAVASSAACADALVGDGDVSESDFRMALNADVCATTKMAEGINAFVAETLKLEAALLAKM</sequence>
<dbReference type="SUPFAM" id="SSF51569">
    <property type="entry name" value="Aldolase"/>
    <property type="match status" value="1"/>
</dbReference>
<dbReference type="PROSITE" id="PS00958">
    <property type="entry name" value="TRANSALDOLASE_2"/>
    <property type="match status" value="1"/>
</dbReference>
<feature type="chain" id="PRO_5030962145" description="Transaldolase" evidence="3">
    <location>
        <begin position="17"/>
        <end position="374"/>
    </location>
</feature>
<dbReference type="GO" id="GO:0006098">
    <property type="term" value="P:pentose-phosphate shunt"/>
    <property type="evidence" value="ECO:0007669"/>
    <property type="project" value="UniProtKB-UniPathway"/>
</dbReference>
<keyword evidence="2" id="KW-0808">Transferase</keyword>
<dbReference type="UniPathway" id="UPA00115">
    <property type="reaction ID" value="UER00414"/>
</dbReference>
<dbReference type="PANTHER" id="PTHR10683">
    <property type="entry name" value="TRANSALDOLASE"/>
    <property type="match status" value="1"/>
</dbReference>
<dbReference type="AlphaFoldDB" id="A0A7S2H6V2"/>
<keyword evidence="3" id="KW-0732">Signal</keyword>
<gene>
    <name evidence="4" type="ORF">CBRE1094_LOCUS25266</name>
</gene>
<evidence type="ECO:0000313" key="4">
    <source>
        <dbReference type="EMBL" id="CAD9482046.1"/>
    </source>
</evidence>
<dbReference type="Gene3D" id="3.20.20.70">
    <property type="entry name" value="Aldolase class I"/>
    <property type="match status" value="1"/>
</dbReference>
<evidence type="ECO:0000256" key="1">
    <source>
        <dbReference type="ARBA" id="ARBA00023270"/>
    </source>
</evidence>
<evidence type="ECO:0000256" key="2">
    <source>
        <dbReference type="RuleBase" id="RU000501"/>
    </source>
</evidence>
<comment type="function">
    <text evidence="2">Catalyzes the rate-limiting step of the non-oxidative phase in the pentose phosphate pathway. Catalyzes the reversible conversion of sedheptulose-7-phosphate and D-glyceraldehyde 3-phosphate into erythrose-4-phosphate and beta-D-fructose 6-phosphate.</text>
</comment>
<keyword evidence="2" id="KW-0570">Pentose shunt</keyword>
<dbReference type="EC" id="2.2.1.2" evidence="2"/>
<dbReference type="Pfam" id="PF00923">
    <property type="entry name" value="TAL_FSA"/>
    <property type="match status" value="1"/>
</dbReference>
<dbReference type="GO" id="GO:0005975">
    <property type="term" value="P:carbohydrate metabolic process"/>
    <property type="evidence" value="ECO:0007669"/>
    <property type="project" value="InterPro"/>
</dbReference>
<evidence type="ECO:0000256" key="3">
    <source>
        <dbReference type="SAM" id="SignalP"/>
    </source>
</evidence>
<protein>
    <recommendedName>
        <fullName evidence="2">Transaldolase</fullName>
        <ecNumber evidence="2">2.2.1.2</ecNumber>
    </recommendedName>
</protein>
<proteinExistence type="predicted"/>
<name>A0A7S2H6V2_9EUKA</name>
<dbReference type="InterPro" id="IPR018225">
    <property type="entry name" value="Transaldolase_AS"/>
</dbReference>
<dbReference type="GO" id="GO:0004801">
    <property type="term" value="F:transaldolase activity"/>
    <property type="evidence" value="ECO:0007669"/>
    <property type="project" value="UniProtKB-EC"/>
</dbReference>
<dbReference type="InterPro" id="IPR001585">
    <property type="entry name" value="TAL/FSA"/>
</dbReference>
<accession>A0A7S2H6V2</accession>
<dbReference type="EMBL" id="HBGU01046404">
    <property type="protein sequence ID" value="CAD9482046.1"/>
    <property type="molecule type" value="Transcribed_RNA"/>
</dbReference>
<keyword evidence="1" id="KW-0704">Schiff base</keyword>
<feature type="signal peptide" evidence="3">
    <location>
        <begin position="1"/>
        <end position="16"/>
    </location>
</feature>
<reference evidence="4" key="1">
    <citation type="submission" date="2021-01" db="EMBL/GenBank/DDBJ databases">
        <authorList>
            <person name="Corre E."/>
            <person name="Pelletier E."/>
            <person name="Niang G."/>
            <person name="Scheremetjew M."/>
            <person name="Finn R."/>
            <person name="Kale V."/>
            <person name="Holt S."/>
            <person name="Cochrane G."/>
            <person name="Meng A."/>
            <person name="Brown T."/>
            <person name="Cohen L."/>
        </authorList>
    </citation>
    <scope>NUCLEOTIDE SEQUENCE</scope>
    <source>
        <strain evidence="4">UTEX LB 985</strain>
    </source>
</reference>
<comment type="pathway">
    <text evidence="2">Carbohydrate degradation; pentose phosphate pathway; D-glyceraldehyde 3-phosphate and beta-D-fructose 6-phosphate from D-ribose 5-phosphate and D-xylulose 5-phosphate (non-oxidative stage): step 2/3.</text>
</comment>
<dbReference type="PANTHER" id="PTHR10683:SF18">
    <property type="entry name" value="TRANSALDOLASE"/>
    <property type="match status" value="1"/>
</dbReference>
<dbReference type="InterPro" id="IPR013785">
    <property type="entry name" value="Aldolase_TIM"/>
</dbReference>
<comment type="catalytic activity">
    <reaction evidence="2">
        <text>D-sedoheptulose 7-phosphate + D-glyceraldehyde 3-phosphate = D-erythrose 4-phosphate + beta-D-fructose 6-phosphate</text>
        <dbReference type="Rhea" id="RHEA:17053"/>
        <dbReference type="ChEBI" id="CHEBI:16897"/>
        <dbReference type="ChEBI" id="CHEBI:57483"/>
        <dbReference type="ChEBI" id="CHEBI:57634"/>
        <dbReference type="ChEBI" id="CHEBI:59776"/>
        <dbReference type="EC" id="2.2.1.2"/>
    </reaction>
</comment>